<dbReference type="SUPFAM" id="SSF54001">
    <property type="entry name" value="Cysteine proteinases"/>
    <property type="match status" value="1"/>
</dbReference>
<evidence type="ECO:0000256" key="3">
    <source>
        <dbReference type="PROSITE-ProRule" id="PRU00239"/>
    </source>
</evidence>
<feature type="active site" evidence="2 3">
    <location>
        <position position="364"/>
    </location>
</feature>
<dbReference type="Pfam" id="PF00648">
    <property type="entry name" value="Peptidase_C2"/>
    <property type="match status" value="1"/>
</dbReference>
<dbReference type="Proteomes" id="UP001201980">
    <property type="component" value="Unassembled WGS sequence"/>
</dbReference>
<evidence type="ECO:0000256" key="4">
    <source>
        <dbReference type="SAM" id="MobiDB-lite"/>
    </source>
</evidence>
<feature type="region of interest" description="Disordered" evidence="4">
    <location>
        <begin position="611"/>
        <end position="927"/>
    </location>
</feature>
<evidence type="ECO:0000259" key="5">
    <source>
        <dbReference type="PROSITE" id="PS50203"/>
    </source>
</evidence>
<dbReference type="PRINTS" id="PR00704">
    <property type="entry name" value="CALPAIN"/>
</dbReference>
<dbReference type="AlphaFoldDB" id="A0AAD5RPU4"/>
<reference evidence="6" key="1">
    <citation type="submission" date="2022-07" db="EMBL/GenBank/DDBJ databases">
        <title>Draft genome sequence of Zalerion maritima ATCC 34329, a (micro)plastics degrading marine fungus.</title>
        <authorList>
            <person name="Paco A."/>
            <person name="Goncalves M.F.M."/>
            <person name="Rocha-Santos T.A.P."/>
            <person name="Alves A."/>
        </authorList>
    </citation>
    <scope>NUCLEOTIDE SEQUENCE</scope>
    <source>
        <strain evidence="6">ATCC 34329</strain>
    </source>
</reference>
<evidence type="ECO:0000256" key="2">
    <source>
        <dbReference type="PIRSR" id="PIRSR622684-1"/>
    </source>
</evidence>
<dbReference type="InterPro" id="IPR001300">
    <property type="entry name" value="Peptidase_C2_calpain_cat"/>
</dbReference>
<accession>A0AAD5RPU4</accession>
<feature type="compositionally biased region" description="Basic and acidic residues" evidence="4">
    <location>
        <begin position="782"/>
        <end position="870"/>
    </location>
</feature>
<feature type="compositionally biased region" description="Polar residues" evidence="4">
    <location>
        <begin position="733"/>
        <end position="751"/>
    </location>
</feature>
<dbReference type="GO" id="GO:0004198">
    <property type="term" value="F:calcium-dependent cysteine-type endopeptidase activity"/>
    <property type="evidence" value="ECO:0007669"/>
    <property type="project" value="InterPro"/>
</dbReference>
<organism evidence="6 7">
    <name type="scientific">Zalerion maritima</name>
    <dbReference type="NCBI Taxonomy" id="339359"/>
    <lineage>
        <taxon>Eukaryota</taxon>
        <taxon>Fungi</taxon>
        <taxon>Dikarya</taxon>
        <taxon>Ascomycota</taxon>
        <taxon>Pezizomycotina</taxon>
        <taxon>Sordariomycetes</taxon>
        <taxon>Lulworthiomycetidae</taxon>
        <taxon>Lulworthiales</taxon>
        <taxon>Lulworthiaceae</taxon>
        <taxon>Zalerion</taxon>
    </lineage>
</organism>
<proteinExistence type="inferred from homology"/>
<dbReference type="PROSITE" id="PS00139">
    <property type="entry name" value="THIOL_PROTEASE_CYS"/>
    <property type="match status" value="1"/>
</dbReference>
<keyword evidence="3" id="KW-0645">Protease</keyword>
<gene>
    <name evidence="6" type="ORF">MKZ38_001872</name>
</gene>
<dbReference type="EMBL" id="JAKWBI020000152">
    <property type="protein sequence ID" value="KAJ2901442.1"/>
    <property type="molecule type" value="Genomic_DNA"/>
</dbReference>
<feature type="compositionally biased region" description="Basic and acidic residues" evidence="4">
    <location>
        <begin position="614"/>
        <end position="718"/>
    </location>
</feature>
<comment type="similarity">
    <text evidence="1">Belongs to the peptidase C2 family.</text>
</comment>
<feature type="compositionally biased region" description="Basic and acidic residues" evidence="4">
    <location>
        <begin position="993"/>
        <end position="1095"/>
    </location>
</feature>
<comment type="caution">
    <text evidence="6">The sequence shown here is derived from an EMBL/GenBank/DDBJ whole genome shotgun (WGS) entry which is preliminary data.</text>
</comment>
<feature type="compositionally biased region" description="Basic and acidic residues" evidence="4">
    <location>
        <begin position="763"/>
        <end position="775"/>
    </location>
</feature>
<feature type="compositionally biased region" description="Basic and acidic residues" evidence="4">
    <location>
        <begin position="890"/>
        <end position="901"/>
    </location>
</feature>
<dbReference type="InterPro" id="IPR038765">
    <property type="entry name" value="Papain-like_cys_pep_sf"/>
</dbReference>
<dbReference type="GO" id="GO:0006508">
    <property type="term" value="P:proteolysis"/>
    <property type="evidence" value="ECO:0007669"/>
    <property type="project" value="UniProtKB-KW"/>
</dbReference>
<dbReference type="Gene3D" id="3.90.70.10">
    <property type="entry name" value="Cysteine proteinases"/>
    <property type="match status" value="1"/>
</dbReference>
<feature type="domain" description="Calpain catalytic" evidence="5">
    <location>
        <begin position="151"/>
        <end position="448"/>
    </location>
</feature>
<dbReference type="PANTHER" id="PTHR10183:SF397">
    <property type="entry name" value="CALPAIN CATALYTIC DOMAIN-CONTAINING PROTEIN"/>
    <property type="match status" value="1"/>
</dbReference>
<evidence type="ECO:0000313" key="6">
    <source>
        <dbReference type="EMBL" id="KAJ2901442.1"/>
    </source>
</evidence>
<feature type="compositionally biased region" description="Basic residues" evidence="4">
    <location>
        <begin position="24"/>
        <end position="33"/>
    </location>
</feature>
<feature type="region of interest" description="Disordered" evidence="4">
    <location>
        <begin position="986"/>
        <end position="1149"/>
    </location>
</feature>
<feature type="region of interest" description="Disordered" evidence="4">
    <location>
        <begin position="1"/>
        <end position="40"/>
    </location>
</feature>
<sequence length="1149" mass="130119">MFSAYGYLSSSESEGPAPSSSKTEKKKGRKKKSPPQQAVNKTWREFVAKKPTTALSVLPFAAVPKPTGLERDNELLSAGFQRAAAECRSKVQKIIRECKRVNMRYRDPGFDLDWDLRKGTGNCLNSLGSTKFDVRSYRWWNIGMSVPKAVKRVHEVYGKPTFMSNISSSDIKQGALGDCWLISGLSGLANAPELLKRLCVAYDTNIGIYGFVFYRDGEWVYSIIDDKLYLLSADWDHPSLQRHLLQKIDREDNEHVYRKTYQNGSKALFFAKCKDENETWVPLMEKAYAKCHGDYASLEGGFSGEGLEDLTGGVTIEVLTSDILDLDDFWKNQLLKVNDEFLFSCTTGLLEPGYGQREGIEEAHAYMLLAARTLTKGDKAGTRLVLLRNPWGATRKGVWEGAFSDGSKEWTPEIQEELGHHFGQDSVFWITYEDLIRKFTQFDRTRLFRDSEWRCCQRFAGCEVPWKPQFEEKFTFKVAKETPLVLVLSQLDDRYFKGLQGQYKFKVHFRLHEKDKPDSEDYIVRSHGNYLMSRSVAVELTDIEPGEYSVFVSVTATRSIKNLTVEEVIKRETQSRSQNDKLAQIGLAYDLAHAKGAKHIEAMAKKRQQMAWKKASEKRKTYRRHDWEVKRKTAKLDKKEAKLQKERQKKREEERKTRREKREAEAKAKWEAEEAERRKKEEEEAAEQKKKKEEEAAKPKDKGIQTEVPESKTEDKSMQTDVKVIFGEDSDGETPQPTPQGSPSNERSNPCSAEGSVMDDEDTKNTNEESQKTRDQSTQTEDVSKKSEGDKPQQEEPKDEYPDEKKSKDTKAEGKDTKKDEEGQTPVKDSEEKSVKKAGEAKEEGSRKTSEPQVAKKEERKPPKVEHSDTESDSSAPPLSDWEELYSSDDMSRKPRREDTRFPNIRATATTTCDKKHVGEDEEDKLPDPWNAICVIGFKVYSQDEDLTLRVIDIEEEQVETNCEIGGAGKLGEKVTNDLDNAVLNAAGGLSKSGEKPEDRKDGKEAEPKSEEKEGVKNVEKVGEETAADEVEKKKNEEGGKEEEMGDGNEKKDTTQVKDDTETKDEQKNGADTRDGDGEGSKDGKGDKEESKDGVSGEGGEAANDLETTARSAAKTDFVLVDYDDETGDENYFTSDEKYFTSEELPADN</sequence>
<feature type="active site" evidence="2 3">
    <location>
        <position position="389"/>
    </location>
</feature>
<dbReference type="SMART" id="SM00230">
    <property type="entry name" value="CysPc"/>
    <property type="match status" value="1"/>
</dbReference>
<evidence type="ECO:0000256" key="1">
    <source>
        <dbReference type="ARBA" id="ARBA00007623"/>
    </source>
</evidence>
<keyword evidence="3" id="KW-0788">Thiol protease</keyword>
<name>A0AAD5RPU4_9PEZI</name>
<feature type="compositionally biased region" description="Low complexity" evidence="4">
    <location>
        <begin position="9"/>
        <end position="21"/>
    </location>
</feature>
<dbReference type="InterPro" id="IPR000169">
    <property type="entry name" value="Pept_cys_AS"/>
</dbReference>
<evidence type="ECO:0000313" key="7">
    <source>
        <dbReference type="Proteomes" id="UP001201980"/>
    </source>
</evidence>
<dbReference type="PANTHER" id="PTHR10183">
    <property type="entry name" value="CALPAIN"/>
    <property type="match status" value="1"/>
</dbReference>
<protein>
    <recommendedName>
        <fullName evidence="5">Calpain catalytic domain-containing protein</fullName>
    </recommendedName>
</protein>
<dbReference type="InterPro" id="IPR022684">
    <property type="entry name" value="Calpain_cysteine_protease"/>
</dbReference>
<keyword evidence="7" id="KW-1185">Reference proteome</keyword>
<keyword evidence="3" id="KW-0378">Hydrolase</keyword>
<feature type="active site" evidence="2 3">
    <location>
        <position position="179"/>
    </location>
</feature>
<dbReference type="PROSITE" id="PS50203">
    <property type="entry name" value="CALPAIN_CAT"/>
    <property type="match status" value="1"/>
</dbReference>